<accession>W2YL08</accession>
<protein>
    <recommendedName>
        <fullName evidence="3">START domain-containing protein</fullName>
    </recommendedName>
</protein>
<gene>
    <name evidence="1" type="ORF">F442_16346</name>
</gene>
<evidence type="ECO:0000313" key="2">
    <source>
        <dbReference type="Proteomes" id="UP000018948"/>
    </source>
</evidence>
<evidence type="ECO:0008006" key="3">
    <source>
        <dbReference type="Google" id="ProtNLM"/>
    </source>
</evidence>
<reference evidence="1 2" key="1">
    <citation type="submission" date="2013-11" db="EMBL/GenBank/DDBJ databases">
        <title>The Genome Sequence of Phytophthora parasitica P10297.</title>
        <authorList>
            <consortium name="The Broad Institute Genomics Platform"/>
            <person name="Russ C."/>
            <person name="Tyler B."/>
            <person name="Panabieres F."/>
            <person name="Shan W."/>
            <person name="Tripathy S."/>
            <person name="Grunwald N."/>
            <person name="Machado M."/>
            <person name="Johnson C.S."/>
            <person name="Walker B."/>
            <person name="Young S.K."/>
            <person name="Zeng Q."/>
            <person name="Gargeya S."/>
            <person name="Fitzgerald M."/>
            <person name="Haas B."/>
            <person name="Abouelleil A."/>
            <person name="Allen A.W."/>
            <person name="Alvarado L."/>
            <person name="Arachchi H.M."/>
            <person name="Berlin A.M."/>
            <person name="Chapman S.B."/>
            <person name="Gainer-Dewar J."/>
            <person name="Goldberg J."/>
            <person name="Griggs A."/>
            <person name="Gujja S."/>
            <person name="Hansen M."/>
            <person name="Howarth C."/>
            <person name="Imamovic A."/>
            <person name="Ireland A."/>
            <person name="Larimer J."/>
            <person name="McCowan C."/>
            <person name="Murphy C."/>
            <person name="Pearson M."/>
            <person name="Poon T.W."/>
            <person name="Priest M."/>
            <person name="Roberts A."/>
            <person name="Saif S."/>
            <person name="Shea T."/>
            <person name="Sisk P."/>
            <person name="Sykes S."/>
            <person name="Wortman J."/>
            <person name="Nusbaum C."/>
            <person name="Birren B."/>
        </authorList>
    </citation>
    <scope>NUCLEOTIDE SEQUENCE [LARGE SCALE GENOMIC DNA]</scope>
    <source>
        <strain evidence="1 2">P10297</strain>
    </source>
</reference>
<sequence>MQKATIAFACLNPDKLLSADQLSVVLLSSFLARSSQGATLLKPKPVGTPQKKRICQQKLELEYLRVLAGKLESNLVQLRSSKSAASHETEAQRVKKALWKPIAERQRKERIRAEVENQKLRAAVKSQLKLVTRLQGLLRKRLKEEDVEKLVGPRRLLWVPRSWSLTDNDIFADQLSHVQRAHLEVGQLFSGPDFENTFSTFSNMHVVSDNSSDTGVAFVTRSNAVLPFDVKVTERGFWRVFAMESIAKTRYFNEKRMSTESVVANSYGLRFNAGDFCGDVLGKQTYRRYIADDYIVIMWKSIVEPGEINGTKFYGLRCHQKGWLKLRAVHLVNGVAGPMTSTALQTFSKMTVELCGDIADRDLQACAITDFIVSSHETTTKVYGGMINDVLVEEDWNLNGCAT</sequence>
<dbReference type="Proteomes" id="UP000018948">
    <property type="component" value="Unassembled WGS sequence"/>
</dbReference>
<comment type="caution">
    <text evidence="1">The sequence shown here is derived from an EMBL/GenBank/DDBJ whole genome shotgun (WGS) entry which is preliminary data.</text>
</comment>
<name>W2YL08_PHYNI</name>
<dbReference type="EMBL" id="ANIY01003433">
    <property type="protein sequence ID" value="ETP35502.1"/>
    <property type="molecule type" value="Genomic_DNA"/>
</dbReference>
<organism evidence="1 2">
    <name type="scientific">Phytophthora nicotianae P10297</name>
    <dbReference type="NCBI Taxonomy" id="1317064"/>
    <lineage>
        <taxon>Eukaryota</taxon>
        <taxon>Sar</taxon>
        <taxon>Stramenopiles</taxon>
        <taxon>Oomycota</taxon>
        <taxon>Peronosporomycetes</taxon>
        <taxon>Peronosporales</taxon>
        <taxon>Peronosporaceae</taxon>
        <taxon>Phytophthora</taxon>
    </lineage>
</organism>
<dbReference type="OrthoDB" id="106293at2759"/>
<dbReference type="PANTHER" id="PTHR35796:SF3">
    <property type="entry name" value="BHLH DOMAIN-CONTAINING PROTEIN"/>
    <property type="match status" value="1"/>
</dbReference>
<proteinExistence type="predicted"/>
<dbReference type="AlphaFoldDB" id="W2YL08"/>
<dbReference type="PANTHER" id="PTHR35796">
    <property type="entry name" value="HYPOTHETICAL CYTOSOLIC PROTEIN"/>
    <property type="match status" value="1"/>
</dbReference>
<evidence type="ECO:0000313" key="1">
    <source>
        <dbReference type="EMBL" id="ETP35502.1"/>
    </source>
</evidence>